<dbReference type="EMBL" id="QGNW01000110">
    <property type="protein sequence ID" value="RVW96082.1"/>
    <property type="molecule type" value="Genomic_DNA"/>
</dbReference>
<feature type="region of interest" description="Disordered" evidence="1">
    <location>
        <begin position="57"/>
        <end position="112"/>
    </location>
</feature>
<dbReference type="PANTHER" id="PTHR46293">
    <property type="entry name" value="E3 UBIQUITIN PROTEIN LIGASE DRIP1"/>
    <property type="match status" value="1"/>
</dbReference>
<evidence type="ECO:0000256" key="1">
    <source>
        <dbReference type="SAM" id="MobiDB-lite"/>
    </source>
</evidence>
<feature type="compositionally biased region" description="Polar residues" evidence="1">
    <location>
        <begin position="79"/>
        <end position="92"/>
    </location>
</feature>
<name>A0A438IH64_VITVI</name>
<sequence>MPPIPLPVKRKERSLSSLVVSTPRVSMQTGLTGRRTKAVARKSTALRGSSFSIVEPIKKEEDSVEDCPESSSSPESRNKVAQTKKQNSSISEASKDQKPNKDTENDADPWDGKVDLWTPLNCLVEAANRTNEVYMPKTKAKAEPLNAADGEVCIPKTKIKEHGHKIKVQDDKNGAALLPGPVKRRRMRAVGRKRISASGEMCTPAQVVLSAAGAKRGRRNCPIWFSLVASENQGGNGPLSKIPAYYLRVK</sequence>
<evidence type="ECO:0000313" key="2">
    <source>
        <dbReference type="EMBL" id="RVW96082.1"/>
    </source>
</evidence>
<feature type="compositionally biased region" description="Basic and acidic residues" evidence="1">
    <location>
        <begin position="93"/>
        <end position="112"/>
    </location>
</feature>
<evidence type="ECO:0000313" key="3">
    <source>
        <dbReference type="Proteomes" id="UP000288805"/>
    </source>
</evidence>
<comment type="caution">
    <text evidence="2">The sequence shown here is derived from an EMBL/GenBank/DDBJ whole genome shotgun (WGS) entry which is preliminary data.</text>
</comment>
<organism evidence="2 3">
    <name type="scientific">Vitis vinifera</name>
    <name type="common">Grape</name>
    <dbReference type="NCBI Taxonomy" id="29760"/>
    <lineage>
        <taxon>Eukaryota</taxon>
        <taxon>Viridiplantae</taxon>
        <taxon>Streptophyta</taxon>
        <taxon>Embryophyta</taxon>
        <taxon>Tracheophyta</taxon>
        <taxon>Spermatophyta</taxon>
        <taxon>Magnoliopsida</taxon>
        <taxon>eudicotyledons</taxon>
        <taxon>Gunneridae</taxon>
        <taxon>Pentapetalae</taxon>
        <taxon>rosids</taxon>
        <taxon>Vitales</taxon>
        <taxon>Vitaceae</taxon>
        <taxon>Viteae</taxon>
        <taxon>Vitis</taxon>
    </lineage>
</organism>
<proteinExistence type="predicted"/>
<accession>A0A438IH64</accession>
<reference evidence="2 3" key="1">
    <citation type="journal article" date="2018" name="PLoS Genet.">
        <title>Population sequencing reveals clonal diversity and ancestral inbreeding in the grapevine cultivar Chardonnay.</title>
        <authorList>
            <person name="Roach M.J."/>
            <person name="Johnson D.L."/>
            <person name="Bohlmann J."/>
            <person name="van Vuuren H.J."/>
            <person name="Jones S.J."/>
            <person name="Pretorius I.S."/>
            <person name="Schmidt S.A."/>
            <person name="Borneman A.R."/>
        </authorList>
    </citation>
    <scope>NUCLEOTIDE SEQUENCE [LARGE SCALE GENOMIC DNA]</scope>
    <source>
        <strain evidence="3">cv. Chardonnay</strain>
        <tissue evidence="2">Leaf</tissue>
    </source>
</reference>
<dbReference type="Proteomes" id="UP000288805">
    <property type="component" value="Unassembled WGS sequence"/>
</dbReference>
<feature type="compositionally biased region" description="Polar residues" evidence="1">
    <location>
        <begin position="15"/>
        <end position="31"/>
    </location>
</feature>
<gene>
    <name evidence="2" type="primary">DRIP2_10</name>
    <name evidence="2" type="ORF">CK203_027634</name>
</gene>
<dbReference type="InterPro" id="IPR044807">
    <property type="entry name" value="DRIP1-like"/>
</dbReference>
<dbReference type="GO" id="GO:0004842">
    <property type="term" value="F:ubiquitin-protein transferase activity"/>
    <property type="evidence" value="ECO:0007669"/>
    <property type="project" value="InterPro"/>
</dbReference>
<protein>
    <submittedName>
        <fullName evidence="2">E3 ubiquitin protein ligase DRIP2</fullName>
    </submittedName>
</protein>
<dbReference type="AlphaFoldDB" id="A0A438IH64"/>
<dbReference type="PANTHER" id="PTHR46293:SF1">
    <property type="entry name" value="OS03G0632800 PROTEIN"/>
    <property type="match status" value="1"/>
</dbReference>
<feature type="region of interest" description="Disordered" evidence="1">
    <location>
        <begin position="1"/>
        <end position="44"/>
    </location>
</feature>